<dbReference type="OrthoDB" id="194443at2759"/>
<dbReference type="InterPro" id="IPR011333">
    <property type="entry name" value="SKP1/BTB/POZ_sf"/>
</dbReference>
<dbReference type="Proteomes" id="UP000756132">
    <property type="component" value="Chromosome 4"/>
</dbReference>
<dbReference type="AlphaFoldDB" id="A0A9Q8LGC7"/>
<dbReference type="GeneID" id="71985250"/>
<accession>A0A9Q8LGC7</accession>
<protein>
    <recommendedName>
        <fullName evidence="1">BTB domain-containing protein</fullName>
    </recommendedName>
</protein>
<dbReference type="EMBL" id="CP090166">
    <property type="protein sequence ID" value="UJO16103.1"/>
    <property type="molecule type" value="Genomic_DNA"/>
</dbReference>
<dbReference type="SUPFAM" id="SSF54695">
    <property type="entry name" value="POZ domain"/>
    <property type="match status" value="1"/>
</dbReference>
<dbReference type="PANTHER" id="PTHR47843:SF2">
    <property type="entry name" value="BTB DOMAIN-CONTAINING PROTEIN"/>
    <property type="match status" value="1"/>
</dbReference>
<dbReference type="Pfam" id="PF00651">
    <property type="entry name" value="BTB"/>
    <property type="match status" value="1"/>
</dbReference>
<dbReference type="PANTHER" id="PTHR47843">
    <property type="entry name" value="BTB DOMAIN-CONTAINING PROTEIN-RELATED"/>
    <property type="match status" value="1"/>
</dbReference>
<dbReference type="KEGG" id="ffu:CLAFUR5_05372"/>
<reference evidence="2" key="2">
    <citation type="journal article" date="2022" name="Microb. Genom.">
        <title>A chromosome-scale genome assembly of the tomato pathogen Cladosporium fulvum reveals a compartmentalized genome architecture and the presence of a dispensable chromosome.</title>
        <authorList>
            <person name="Zaccaron A.Z."/>
            <person name="Chen L.H."/>
            <person name="Samaras A."/>
            <person name="Stergiopoulos I."/>
        </authorList>
    </citation>
    <scope>NUCLEOTIDE SEQUENCE</scope>
    <source>
        <strain evidence="2">Race5_Kim</strain>
    </source>
</reference>
<organism evidence="2 3">
    <name type="scientific">Passalora fulva</name>
    <name type="common">Tomato leaf mold</name>
    <name type="synonym">Cladosporium fulvum</name>
    <dbReference type="NCBI Taxonomy" id="5499"/>
    <lineage>
        <taxon>Eukaryota</taxon>
        <taxon>Fungi</taxon>
        <taxon>Dikarya</taxon>
        <taxon>Ascomycota</taxon>
        <taxon>Pezizomycotina</taxon>
        <taxon>Dothideomycetes</taxon>
        <taxon>Dothideomycetidae</taxon>
        <taxon>Mycosphaerellales</taxon>
        <taxon>Mycosphaerellaceae</taxon>
        <taxon>Fulvia</taxon>
    </lineage>
</organism>
<keyword evidence="3" id="KW-1185">Reference proteome</keyword>
<dbReference type="Gene3D" id="3.30.710.10">
    <property type="entry name" value="Potassium Channel Kv1.1, Chain A"/>
    <property type="match status" value="1"/>
</dbReference>
<evidence type="ECO:0000313" key="3">
    <source>
        <dbReference type="Proteomes" id="UP000756132"/>
    </source>
</evidence>
<dbReference type="PROSITE" id="PS50097">
    <property type="entry name" value="BTB"/>
    <property type="match status" value="1"/>
</dbReference>
<sequence>MTSGEICLGYFWVYTGELHPVSAVDEPEIHPEPAHQGPRARLVSDLVEERVVPRWNDVDLVTIYAMAAKYEISALMDAAVSELWLQSRTIRATTTAAGIKVAYASCANTPLTRFLELEAVGWLILCEENVPQDTSAFDARYISGILHHYIKYGSSHQSIMRRDQNFLCAGHTSPCVGRVACKKLWRDVAIPRKFDRSIAPLLTDIGIIIVGPDRKPFAVHKALASEYSDYFRGAFQGGFEEGMNGEITLVDENPAIMAILIHWLYSKTIRGPTMDTLRGFDDLDHRQPSRVEEATSSTVWSQRGLLAHRQRRPYIYQVFQDDLIDLYIFADRRGVRGLQNDIMTNCIADREAGRPLLTADIARVRTAYANLPEGCGMLRYMVLEGSFWWTSDMGPIEDLESLPAQFLGPVMNNMMMLMSAQHYPSLGPPGVCQQLHDHSSEGARQSCRESLKSVVREAETLKRRRRE</sequence>
<feature type="domain" description="BTB" evidence="1">
    <location>
        <begin position="203"/>
        <end position="273"/>
    </location>
</feature>
<evidence type="ECO:0000313" key="2">
    <source>
        <dbReference type="EMBL" id="UJO16103.1"/>
    </source>
</evidence>
<proteinExistence type="predicted"/>
<dbReference type="CDD" id="cd18186">
    <property type="entry name" value="BTB_POZ_ZBTB_KLHL-like"/>
    <property type="match status" value="1"/>
</dbReference>
<reference evidence="2" key="1">
    <citation type="submission" date="2021-12" db="EMBL/GenBank/DDBJ databases">
        <authorList>
            <person name="Zaccaron A."/>
            <person name="Stergiopoulos I."/>
        </authorList>
    </citation>
    <scope>NUCLEOTIDE SEQUENCE</scope>
    <source>
        <strain evidence="2">Race5_Kim</strain>
    </source>
</reference>
<evidence type="ECO:0000259" key="1">
    <source>
        <dbReference type="PROSITE" id="PS50097"/>
    </source>
</evidence>
<dbReference type="RefSeq" id="XP_047760469.1">
    <property type="nucleotide sequence ID" value="XM_047904520.1"/>
</dbReference>
<name>A0A9Q8LGC7_PASFU</name>
<gene>
    <name evidence="2" type="ORF">CLAFUR5_05372</name>
</gene>
<dbReference type="InterPro" id="IPR000210">
    <property type="entry name" value="BTB/POZ_dom"/>
</dbReference>